<feature type="domain" description="Transglycosylase SLT" evidence="3">
    <location>
        <begin position="107"/>
        <end position="202"/>
    </location>
</feature>
<accession>A0A363UQ09</accession>
<dbReference type="PANTHER" id="PTHR37423">
    <property type="entry name" value="SOLUBLE LYTIC MUREIN TRANSGLYCOSYLASE-RELATED"/>
    <property type="match status" value="1"/>
</dbReference>
<proteinExistence type="inferred from homology"/>
<dbReference type="EMBL" id="QEQK01000001">
    <property type="protein sequence ID" value="PWN57580.1"/>
    <property type="molecule type" value="Genomic_DNA"/>
</dbReference>
<feature type="chain" id="PRO_5016976669" description="Transglycosylase SLT domain-containing protein" evidence="2">
    <location>
        <begin position="51"/>
        <end position="218"/>
    </location>
</feature>
<name>A0A363UQ09_9GAMM</name>
<evidence type="ECO:0000256" key="2">
    <source>
        <dbReference type="SAM" id="SignalP"/>
    </source>
</evidence>
<keyword evidence="5" id="KW-1185">Reference proteome</keyword>
<reference evidence="4 5" key="1">
    <citation type="submission" date="2018-05" db="EMBL/GenBank/DDBJ databases">
        <title>Abyssibacter profundi OUC007T gen. nov., sp. nov, a marine bacterium isolated from seawater of the Mariana Trench.</title>
        <authorList>
            <person name="Zhou S."/>
        </authorList>
    </citation>
    <scope>NUCLEOTIDE SEQUENCE [LARGE SCALE GENOMIC DNA]</scope>
    <source>
        <strain evidence="4 5">OUC007</strain>
    </source>
</reference>
<evidence type="ECO:0000256" key="1">
    <source>
        <dbReference type="ARBA" id="ARBA00007734"/>
    </source>
</evidence>
<sequence>MPTQPSTFPTRWTRCWRRSVETSPIPPRCSRTVRWLLALAISWAASPGLAQPLEPDPGVRAALMQAVAEADSFEHRFDAEVWLLDMATRLDAYGAGQGDGLEILRMAHQEASRAELPPELVLAVIDVESRFDKFAISHAGALGLMQIMPFWLDEIGRPDDNLFRIETNLRYGCAILKHYLERENGDLGKALARYNGSVGKTWYPERVLKALSQRWYER</sequence>
<keyword evidence="2" id="KW-0732">Signal</keyword>
<dbReference type="OrthoDB" id="9815002at2"/>
<dbReference type="SUPFAM" id="SSF53955">
    <property type="entry name" value="Lysozyme-like"/>
    <property type="match status" value="1"/>
</dbReference>
<evidence type="ECO:0000313" key="4">
    <source>
        <dbReference type="EMBL" id="PWN57580.1"/>
    </source>
</evidence>
<dbReference type="InterPro" id="IPR008258">
    <property type="entry name" value="Transglycosylase_SLT_dom_1"/>
</dbReference>
<dbReference type="Pfam" id="PF01464">
    <property type="entry name" value="SLT"/>
    <property type="match status" value="1"/>
</dbReference>
<organism evidence="4 5">
    <name type="scientific">Abyssibacter profundi</name>
    <dbReference type="NCBI Taxonomy" id="2182787"/>
    <lineage>
        <taxon>Bacteria</taxon>
        <taxon>Pseudomonadati</taxon>
        <taxon>Pseudomonadota</taxon>
        <taxon>Gammaproteobacteria</taxon>
        <taxon>Chromatiales</taxon>
        <taxon>Oceanococcaceae</taxon>
        <taxon>Abyssibacter</taxon>
    </lineage>
</organism>
<dbReference type="InterPro" id="IPR023346">
    <property type="entry name" value="Lysozyme-like_dom_sf"/>
</dbReference>
<dbReference type="Proteomes" id="UP000251800">
    <property type="component" value="Unassembled WGS sequence"/>
</dbReference>
<gene>
    <name evidence="4" type="ORF">DEH80_00100</name>
</gene>
<dbReference type="AlphaFoldDB" id="A0A363UQ09"/>
<evidence type="ECO:0000313" key="5">
    <source>
        <dbReference type="Proteomes" id="UP000251800"/>
    </source>
</evidence>
<comment type="similarity">
    <text evidence="1">Belongs to the transglycosylase Slt family.</text>
</comment>
<dbReference type="PANTHER" id="PTHR37423:SF2">
    <property type="entry name" value="MEMBRANE-BOUND LYTIC MUREIN TRANSGLYCOSYLASE C"/>
    <property type="match status" value="1"/>
</dbReference>
<protein>
    <recommendedName>
        <fullName evidence="3">Transglycosylase SLT domain-containing protein</fullName>
    </recommendedName>
</protein>
<dbReference type="Gene3D" id="1.10.530.10">
    <property type="match status" value="1"/>
</dbReference>
<feature type="signal peptide" evidence="2">
    <location>
        <begin position="1"/>
        <end position="50"/>
    </location>
</feature>
<comment type="caution">
    <text evidence="4">The sequence shown here is derived from an EMBL/GenBank/DDBJ whole genome shotgun (WGS) entry which is preliminary data.</text>
</comment>
<evidence type="ECO:0000259" key="3">
    <source>
        <dbReference type="Pfam" id="PF01464"/>
    </source>
</evidence>